<feature type="compositionally biased region" description="Low complexity" evidence="1">
    <location>
        <begin position="547"/>
        <end position="572"/>
    </location>
</feature>
<feature type="domain" description="Mediator of RNA polymerase II transcription subunit 25 von Willebrand factor type A" evidence="2">
    <location>
        <begin position="53"/>
        <end position="130"/>
    </location>
</feature>
<gene>
    <name evidence="3" type="ORF">QBZ16_000603</name>
</gene>
<feature type="compositionally biased region" description="Low complexity" evidence="1">
    <location>
        <begin position="249"/>
        <end position="267"/>
    </location>
</feature>
<dbReference type="Pfam" id="PF11265">
    <property type="entry name" value="Med25_VWA"/>
    <property type="match status" value="1"/>
</dbReference>
<feature type="region of interest" description="Disordered" evidence="1">
    <location>
        <begin position="354"/>
        <end position="575"/>
    </location>
</feature>
<feature type="compositionally biased region" description="Low complexity" evidence="1">
    <location>
        <begin position="305"/>
        <end position="320"/>
    </location>
</feature>
<comment type="caution">
    <text evidence="3">The sequence shown here is derived from an EMBL/GenBank/DDBJ whole genome shotgun (WGS) entry which is preliminary data.</text>
</comment>
<feature type="compositionally biased region" description="Gly residues" evidence="1">
    <location>
        <begin position="395"/>
        <end position="404"/>
    </location>
</feature>
<evidence type="ECO:0000313" key="3">
    <source>
        <dbReference type="EMBL" id="KAK2080749.1"/>
    </source>
</evidence>
<organism evidence="3 4">
    <name type="scientific">Prototheca wickerhamii</name>
    <dbReference type="NCBI Taxonomy" id="3111"/>
    <lineage>
        <taxon>Eukaryota</taxon>
        <taxon>Viridiplantae</taxon>
        <taxon>Chlorophyta</taxon>
        <taxon>core chlorophytes</taxon>
        <taxon>Trebouxiophyceae</taxon>
        <taxon>Chlorellales</taxon>
        <taxon>Chlorellaceae</taxon>
        <taxon>Prototheca</taxon>
    </lineage>
</organism>
<dbReference type="InterPro" id="IPR021419">
    <property type="entry name" value="Mediator_Med25_VWA"/>
</dbReference>
<feature type="compositionally biased region" description="Low complexity" evidence="1">
    <location>
        <begin position="424"/>
        <end position="449"/>
    </location>
</feature>
<reference evidence="3" key="1">
    <citation type="submission" date="2021-01" db="EMBL/GenBank/DDBJ databases">
        <authorList>
            <person name="Eckstrom K.M.E."/>
        </authorList>
    </citation>
    <scope>NUCLEOTIDE SEQUENCE</scope>
    <source>
        <strain evidence="3">UVCC 0001</strain>
    </source>
</reference>
<accession>A0AAD9ILG8</accession>
<feature type="region of interest" description="Disordered" evidence="1">
    <location>
        <begin position="249"/>
        <end position="286"/>
    </location>
</feature>
<protein>
    <recommendedName>
        <fullName evidence="2">Mediator of RNA polymerase II transcription subunit 25 von Willebrand factor type A domain-containing protein</fullName>
    </recommendedName>
</protein>
<sequence length="703" mass="72402">MATRLCLVVETTTRHRDQWLDTRLNIVEPILRELLNAGGKCELALVLVGVPGLSVEEVSSSPWTDDTQELRQWMDGIDFCGGGVGETLALAPALLAAASLFARPSKLPASPPPQKHCLVCVLSDPGPLPFLWPFPADCGTVKGCPTLATSMEMLRGLRRTGALPALCSRFEKPAVRPSLLWHLICLVAEEPIEWVESASKLAEAARSQPLLAGAHVGTPGNGLAFFPFWPEALRLLQAQNGSTAPALWAPAVGADPAGRGRGAAPADQRPPRKQALSPPQMAGEASVSLAGPAVGAGPFAPDASQAAAASAAPGAARRAPSPGPGHGSGASLPDASPGGFWDVMNSELITGPSEVLPASFPHGPRRGGPTAAPPQPMSYVPAASPPLFEGSQAPPGGGYYGTGGPERSRYGGPFVGATPPLAPSAPEAAALSPPQYQQQYQMPTPTGQYGAYGQHVAPSPPVGSSTAYGQHVAPSPPVGSSTAYGQHIAPSPPVQGNSAPYGQHVAPSPPVQSSAPYNQHAAPSPPVGNAAMYGQHAAPSPPVNAYAQQQQQQQQQPAPEQGAQQAQRGPPACIWSGPLRLSDRVRGTQPALLGTVDAYVAAEHAQRAALPVSALVVESFLMGPNETRKLAAAAARPGTLVLRLLPKDFPPHGEQALRRMATAHVTGQVDLGRGLTGFLSVQMKASSTGGAARPVLRLVAAPN</sequence>
<evidence type="ECO:0000313" key="4">
    <source>
        <dbReference type="Proteomes" id="UP001255856"/>
    </source>
</evidence>
<dbReference type="EMBL" id="JASFZW010000001">
    <property type="protein sequence ID" value="KAK2080749.1"/>
    <property type="molecule type" value="Genomic_DNA"/>
</dbReference>
<evidence type="ECO:0000259" key="2">
    <source>
        <dbReference type="Pfam" id="PF11265"/>
    </source>
</evidence>
<evidence type="ECO:0000256" key="1">
    <source>
        <dbReference type="SAM" id="MobiDB-lite"/>
    </source>
</evidence>
<keyword evidence="4" id="KW-1185">Reference proteome</keyword>
<dbReference type="Proteomes" id="UP001255856">
    <property type="component" value="Unassembled WGS sequence"/>
</dbReference>
<dbReference type="AlphaFoldDB" id="A0AAD9ILG8"/>
<feature type="region of interest" description="Disordered" evidence="1">
    <location>
        <begin position="305"/>
        <end position="338"/>
    </location>
</feature>
<proteinExistence type="predicted"/>
<name>A0AAD9ILG8_PROWI</name>